<sequence>MEEPCYANKDEDHGMEEPCYANKDEDHGMEEPCYAEEANARTGLQSAACALFPIKVAMVMYKKMRVAMYTSAKGTKP</sequence>
<dbReference type="EMBL" id="JAGKQH010000002">
    <property type="protein sequence ID" value="KAG6604944.1"/>
    <property type="molecule type" value="Genomic_DNA"/>
</dbReference>
<feature type="non-terminal residue" evidence="1">
    <location>
        <position position="1"/>
    </location>
</feature>
<evidence type="ECO:0000313" key="1">
    <source>
        <dbReference type="EMBL" id="KAG6604944.1"/>
    </source>
</evidence>
<organism evidence="1 2">
    <name type="scientific">Cucurbita argyrosperma subsp. sororia</name>
    <dbReference type="NCBI Taxonomy" id="37648"/>
    <lineage>
        <taxon>Eukaryota</taxon>
        <taxon>Viridiplantae</taxon>
        <taxon>Streptophyta</taxon>
        <taxon>Embryophyta</taxon>
        <taxon>Tracheophyta</taxon>
        <taxon>Spermatophyta</taxon>
        <taxon>Magnoliopsida</taxon>
        <taxon>eudicotyledons</taxon>
        <taxon>Gunneridae</taxon>
        <taxon>Pentapetalae</taxon>
        <taxon>rosids</taxon>
        <taxon>fabids</taxon>
        <taxon>Cucurbitales</taxon>
        <taxon>Cucurbitaceae</taxon>
        <taxon>Cucurbiteae</taxon>
        <taxon>Cucurbita</taxon>
    </lineage>
</organism>
<protein>
    <submittedName>
        <fullName evidence="1">Uncharacterized protein</fullName>
    </submittedName>
</protein>
<gene>
    <name evidence="1" type="ORF">SDJN03_02261</name>
</gene>
<dbReference type="Proteomes" id="UP000685013">
    <property type="component" value="Chromosome 2"/>
</dbReference>
<accession>A0AAV6NZM8</accession>
<comment type="caution">
    <text evidence="1">The sequence shown here is derived from an EMBL/GenBank/DDBJ whole genome shotgun (WGS) entry which is preliminary data.</text>
</comment>
<keyword evidence="2" id="KW-1185">Reference proteome</keyword>
<evidence type="ECO:0000313" key="2">
    <source>
        <dbReference type="Proteomes" id="UP000685013"/>
    </source>
</evidence>
<proteinExistence type="predicted"/>
<dbReference type="AlphaFoldDB" id="A0AAV6NZM8"/>
<name>A0AAV6NZM8_9ROSI</name>
<reference evidence="1 2" key="1">
    <citation type="journal article" date="2021" name="Hortic Res">
        <title>The domestication of Cucurbita argyrosperma as revealed by the genome of its wild relative.</title>
        <authorList>
            <person name="Barrera-Redondo J."/>
            <person name="Sanchez-de la Vega G."/>
            <person name="Aguirre-Liguori J.A."/>
            <person name="Castellanos-Morales G."/>
            <person name="Gutierrez-Guerrero Y.T."/>
            <person name="Aguirre-Dugua X."/>
            <person name="Aguirre-Planter E."/>
            <person name="Tenaillon M.I."/>
            <person name="Lira-Saade R."/>
            <person name="Eguiarte L.E."/>
        </authorList>
    </citation>
    <scope>NUCLEOTIDE SEQUENCE [LARGE SCALE GENOMIC DNA]</scope>
    <source>
        <strain evidence="1">JBR-2021</strain>
    </source>
</reference>